<dbReference type="GO" id="GO:0000105">
    <property type="term" value="P:L-histidine biosynthetic process"/>
    <property type="evidence" value="ECO:0007669"/>
    <property type="project" value="InterPro"/>
</dbReference>
<reference evidence="2" key="1">
    <citation type="journal article" date="2015" name="Nature">
        <title>Complex archaea that bridge the gap between prokaryotes and eukaryotes.</title>
        <authorList>
            <person name="Spang A."/>
            <person name="Saw J.H."/>
            <person name="Jorgensen S.L."/>
            <person name="Zaremba-Niedzwiedzka K."/>
            <person name="Martijn J."/>
            <person name="Lind A.E."/>
            <person name="van Eijk R."/>
            <person name="Schleper C."/>
            <person name="Guy L."/>
            <person name="Ettema T.J."/>
        </authorList>
    </citation>
    <scope>NUCLEOTIDE SEQUENCE</scope>
</reference>
<dbReference type="AlphaFoldDB" id="A0A0F9LYC0"/>
<accession>A0A0F9LYC0</accession>
<dbReference type="EMBL" id="LAZR01006433">
    <property type="protein sequence ID" value="KKM92151.1"/>
    <property type="molecule type" value="Genomic_DNA"/>
</dbReference>
<dbReference type="InterPro" id="IPR006062">
    <property type="entry name" value="His_biosynth"/>
</dbReference>
<name>A0A0F9LYC0_9ZZZZ</name>
<dbReference type="InterPro" id="IPR013785">
    <property type="entry name" value="Aldolase_TIM"/>
</dbReference>
<dbReference type="GO" id="GO:0003949">
    <property type="term" value="F:1-(5-phosphoribosyl)-5-[(5-phosphoribosylamino)methylideneamino]imidazole-4-carboxamide isomerase activity"/>
    <property type="evidence" value="ECO:0007669"/>
    <property type="project" value="InterPro"/>
</dbReference>
<dbReference type="SUPFAM" id="SSF51366">
    <property type="entry name" value="Ribulose-phoshate binding barrel"/>
    <property type="match status" value="1"/>
</dbReference>
<comment type="similarity">
    <text evidence="1">Belongs to the HisA/HisF family.</text>
</comment>
<dbReference type="Gene3D" id="3.20.20.70">
    <property type="entry name" value="Aldolase class I"/>
    <property type="match status" value="1"/>
</dbReference>
<evidence type="ECO:0000256" key="1">
    <source>
        <dbReference type="ARBA" id="ARBA00009667"/>
    </source>
</evidence>
<evidence type="ECO:0008006" key="3">
    <source>
        <dbReference type="Google" id="ProtNLM"/>
    </source>
</evidence>
<organism evidence="2">
    <name type="scientific">marine sediment metagenome</name>
    <dbReference type="NCBI Taxonomy" id="412755"/>
    <lineage>
        <taxon>unclassified sequences</taxon>
        <taxon>metagenomes</taxon>
        <taxon>ecological metagenomes</taxon>
    </lineage>
</organism>
<dbReference type="PANTHER" id="PTHR43090">
    <property type="entry name" value="1-(5-PHOSPHORIBOSYL)-5-[(5-PHOSPHORIBOSYLAMINO)METHYLIDENEAMINO] IMIDAZOLE-4-CARBOXAMIDE ISOMERASE"/>
    <property type="match status" value="1"/>
</dbReference>
<dbReference type="InterPro" id="IPR011060">
    <property type="entry name" value="RibuloseP-bd_barrel"/>
</dbReference>
<dbReference type="GO" id="GO:0000162">
    <property type="term" value="P:L-tryptophan biosynthetic process"/>
    <property type="evidence" value="ECO:0007669"/>
    <property type="project" value="TreeGrafter"/>
</dbReference>
<proteinExistence type="inferred from homology"/>
<comment type="caution">
    <text evidence="2">The sequence shown here is derived from an EMBL/GenBank/DDBJ whole genome shotgun (WGS) entry which is preliminary data.</text>
</comment>
<dbReference type="PANTHER" id="PTHR43090:SF2">
    <property type="entry name" value="1-(5-PHOSPHORIBOSYL)-5-[(5-PHOSPHORIBOSYLAMINO)METHYLIDENEAMINO] IMIDAZOLE-4-CARBOXAMIDE ISOMERASE"/>
    <property type="match status" value="1"/>
</dbReference>
<gene>
    <name evidence="2" type="ORF">LCGC14_1221310</name>
</gene>
<protein>
    <recommendedName>
        <fullName evidence="3">HisA/hisF family protein</fullName>
    </recommendedName>
</protein>
<sequence>MVIMRSFKIIPVIDILNSKAVHAIKGERVNYKPLKSHLFKSSNPIEIIKVLNHKYSFNEFYIADLDSILKKKPNFRILKKILDIASIKVIIDPGIVNLKDILQFSKIKFKGLILGLETIKNIEIISQSLNIIGQNKVIVSFDMYKGKILSNAKDLKNQNPLKLIKKIESLGIKELILLDLYRVGQKLGGIPLLYIEIMQNYNGNIFVGGGIKNYNDILDYKEQNFSGVLIATALYDGTINIEKLRKFL</sequence>
<dbReference type="GO" id="GO:0005737">
    <property type="term" value="C:cytoplasm"/>
    <property type="evidence" value="ECO:0007669"/>
    <property type="project" value="TreeGrafter"/>
</dbReference>
<evidence type="ECO:0000313" key="2">
    <source>
        <dbReference type="EMBL" id="KKM92151.1"/>
    </source>
</evidence>
<dbReference type="Pfam" id="PF00977">
    <property type="entry name" value="His_biosynth"/>
    <property type="match status" value="1"/>
</dbReference>
<dbReference type="InterPro" id="IPR044524">
    <property type="entry name" value="Isoase_HisA-like"/>
</dbReference>